<dbReference type="EMBL" id="CP051206">
    <property type="protein sequence ID" value="QJB44553.1"/>
    <property type="molecule type" value="Genomic_DNA"/>
</dbReference>
<dbReference type="Proteomes" id="UP000502433">
    <property type="component" value="Chromosome"/>
</dbReference>
<sequence length="60" mass="5948">MQVIENNELFSELSNEESAEMNGGAGAAQGANAVAVFLTANGGVPLTPAQGVLASITTLA</sequence>
<reference evidence="1 2" key="2">
    <citation type="submission" date="2020-04" db="EMBL/GenBank/DDBJ databases">
        <authorList>
            <person name="Fomenkov A."/>
            <person name="Anton B.P."/>
            <person name="Roberts R.J."/>
        </authorList>
    </citation>
    <scope>NUCLEOTIDE SEQUENCE [LARGE SCALE GENOMIC DNA]</scope>
    <source>
        <strain evidence="1 2">CCAP 1403/13f</strain>
    </source>
</reference>
<reference evidence="1 2" key="1">
    <citation type="submission" date="2020-04" db="EMBL/GenBank/DDBJ databases">
        <title>Genome-Wide Identification of 5-Methylcytosine Sites in Bacterial Genomes By High-Throughput Sequencing of MspJI Restriction Fragments.</title>
        <authorList>
            <person name="Wu V."/>
        </authorList>
    </citation>
    <scope>NUCLEOTIDE SEQUENCE [LARGE SCALE GENOMIC DNA]</scope>
    <source>
        <strain evidence="1 2">CCAP 1403/13f</strain>
    </source>
</reference>
<protein>
    <recommendedName>
        <fullName evidence="3">Bacteriocin</fullName>
    </recommendedName>
</protein>
<evidence type="ECO:0008006" key="3">
    <source>
        <dbReference type="Google" id="ProtNLM"/>
    </source>
</evidence>
<evidence type="ECO:0000313" key="1">
    <source>
        <dbReference type="EMBL" id="QJB44553.1"/>
    </source>
</evidence>
<proteinExistence type="predicted"/>
<dbReference type="AlphaFoldDB" id="A0A6H2BZE6"/>
<organism evidence="1 2">
    <name type="scientific">Dolichospermum flos-aquae CCAP 1403/13F</name>
    <dbReference type="NCBI Taxonomy" id="315271"/>
    <lineage>
        <taxon>Bacteria</taxon>
        <taxon>Bacillati</taxon>
        <taxon>Cyanobacteriota</taxon>
        <taxon>Cyanophyceae</taxon>
        <taxon>Nostocales</taxon>
        <taxon>Aphanizomenonaceae</taxon>
        <taxon>Dolichospermum</taxon>
    </lineage>
</organism>
<accession>A0A6H2BZE6</accession>
<dbReference type="KEGG" id="dfs:HGD76_10565"/>
<gene>
    <name evidence="1" type="ORF">HGD76_10565</name>
</gene>
<evidence type="ECO:0000313" key="2">
    <source>
        <dbReference type="Proteomes" id="UP000502433"/>
    </source>
</evidence>
<dbReference type="RefSeq" id="WP_168695748.1">
    <property type="nucleotide sequence ID" value="NZ_CP051206.1"/>
</dbReference>
<name>A0A6H2BZE6_DOLFA</name>